<dbReference type="CDD" id="cd06261">
    <property type="entry name" value="TM_PBP2"/>
    <property type="match status" value="1"/>
</dbReference>
<proteinExistence type="inferred from homology"/>
<evidence type="ECO:0000256" key="6">
    <source>
        <dbReference type="ARBA" id="ARBA00023136"/>
    </source>
</evidence>
<dbReference type="Gene3D" id="1.10.3720.10">
    <property type="entry name" value="MetI-like"/>
    <property type="match status" value="1"/>
</dbReference>
<dbReference type="SUPFAM" id="SSF161098">
    <property type="entry name" value="MetI-like"/>
    <property type="match status" value="1"/>
</dbReference>
<feature type="transmembrane region" description="Helical" evidence="7">
    <location>
        <begin position="12"/>
        <end position="38"/>
    </location>
</feature>
<dbReference type="AlphaFoldDB" id="A0A2T8FED4"/>
<keyword evidence="4 7" id="KW-0812">Transmembrane</keyword>
<feature type="domain" description="ABC transmembrane type-1" evidence="8">
    <location>
        <begin position="68"/>
        <end position="283"/>
    </location>
</feature>
<comment type="subcellular location">
    <subcellularLocation>
        <location evidence="1 7">Cell membrane</location>
        <topology evidence="1 7">Multi-pass membrane protein</topology>
    </subcellularLocation>
</comment>
<accession>A0A2T8FED4</accession>
<evidence type="ECO:0000256" key="3">
    <source>
        <dbReference type="ARBA" id="ARBA00022475"/>
    </source>
</evidence>
<dbReference type="InterPro" id="IPR035906">
    <property type="entry name" value="MetI-like_sf"/>
</dbReference>
<comment type="caution">
    <text evidence="9">The sequence shown here is derived from an EMBL/GenBank/DDBJ whole genome shotgun (WGS) entry which is preliminary data.</text>
</comment>
<evidence type="ECO:0000256" key="2">
    <source>
        <dbReference type="ARBA" id="ARBA00022448"/>
    </source>
</evidence>
<evidence type="ECO:0000256" key="1">
    <source>
        <dbReference type="ARBA" id="ARBA00004651"/>
    </source>
</evidence>
<comment type="similarity">
    <text evidence="7">Belongs to the binding-protein-dependent transport system permease family.</text>
</comment>
<keyword evidence="2 7" id="KW-0813">Transport</keyword>
<gene>
    <name evidence="9" type="ORF">DDE18_00035</name>
</gene>
<sequence>MLRTKQRTAVVVFLLPPLGLYLLAVVGPILYSLVLSLFEWDGLSDMRFVGLDNYRQMLFSDDIFWTATGHGLVYLAVSLFFQLVVALMLANLLTYISRGRELVKTVYLLPAIVSTVAIALMFRRIYSLEPLGLVNAALGAVGLDVLQRPFLSDLDTVLVAVSAPEGWRFAGLYMLILYAALIAVPKELEEAARLDGASEWRVFTQIRFPYIRPVFLTTAIMAATYSLRGFDIPYLLTNGGPGHASELLTTYMYKTAFTNTDFGYASTLSVFIVLQCIVAVALILGVRRTGRDAS</sequence>
<dbReference type="GO" id="GO:0055085">
    <property type="term" value="P:transmembrane transport"/>
    <property type="evidence" value="ECO:0007669"/>
    <property type="project" value="InterPro"/>
</dbReference>
<evidence type="ECO:0000256" key="4">
    <source>
        <dbReference type="ARBA" id="ARBA00022692"/>
    </source>
</evidence>
<dbReference type="OrthoDB" id="9804439at2"/>
<dbReference type="Pfam" id="PF00528">
    <property type="entry name" value="BPD_transp_1"/>
    <property type="match status" value="1"/>
</dbReference>
<reference evidence="9 10" key="1">
    <citation type="submission" date="2018-04" db="EMBL/GenBank/DDBJ databases">
        <title>Genome of Nocardioides gansuensis WSJ-1.</title>
        <authorList>
            <person name="Wu S."/>
            <person name="Wang G."/>
        </authorList>
    </citation>
    <scope>NUCLEOTIDE SEQUENCE [LARGE SCALE GENOMIC DNA]</scope>
    <source>
        <strain evidence="9 10">WSJ-1</strain>
    </source>
</reference>
<keyword evidence="3" id="KW-1003">Cell membrane</keyword>
<dbReference type="InterPro" id="IPR050809">
    <property type="entry name" value="UgpAE/MalFG_permease"/>
</dbReference>
<feature type="transmembrane region" description="Helical" evidence="7">
    <location>
        <begin position="72"/>
        <end position="94"/>
    </location>
</feature>
<dbReference type="EMBL" id="QDGZ01000001">
    <property type="protein sequence ID" value="PVG84082.1"/>
    <property type="molecule type" value="Genomic_DNA"/>
</dbReference>
<dbReference type="PROSITE" id="PS50928">
    <property type="entry name" value="ABC_TM1"/>
    <property type="match status" value="1"/>
</dbReference>
<evidence type="ECO:0000313" key="9">
    <source>
        <dbReference type="EMBL" id="PVG84082.1"/>
    </source>
</evidence>
<feature type="transmembrane region" description="Helical" evidence="7">
    <location>
        <begin position="262"/>
        <end position="286"/>
    </location>
</feature>
<dbReference type="GO" id="GO:0005886">
    <property type="term" value="C:plasma membrane"/>
    <property type="evidence" value="ECO:0007669"/>
    <property type="project" value="UniProtKB-SubCell"/>
</dbReference>
<keyword evidence="10" id="KW-1185">Reference proteome</keyword>
<protein>
    <submittedName>
        <fullName evidence="9">Sugar ABC transporter permease</fullName>
    </submittedName>
</protein>
<feature type="transmembrane region" description="Helical" evidence="7">
    <location>
        <begin position="210"/>
        <end position="227"/>
    </location>
</feature>
<evidence type="ECO:0000313" key="10">
    <source>
        <dbReference type="Proteomes" id="UP000246018"/>
    </source>
</evidence>
<dbReference type="Proteomes" id="UP000246018">
    <property type="component" value="Unassembled WGS sequence"/>
</dbReference>
<dbReference type="InterPro" id="IPR000515">
    <property type="entry name" value="MetI-like"/>
</dbReference>
<keyword evidence="5 7" id="KW-1133">Transmembrane helix</keyword>
<keyword evidence="6 7" id="KW-0472">Membrane</keyword>
<evidence type="ECO:0000259" key="8">
    <source>
        <dbReference type="PROSITE" id="PS50928"/>
    </source>
</evidence>
<feature type="transmembrane region" description="Helical" evidence="7">
    <location>
        <begin position="166"/>
        <end position="184"/>
    </location>
</feature>
<feature type="transmembrane region" description="Helical" evidence="7">
    <location>
        <begin position="106"/>
        <end position="126"/>
    </location>
</feature>
<dbReference type="PANTHER" id="PTHR43227">
    <property type="entry name" value="BLL4140 PROTEIN"/>
    <property type="match status" value="1"/>
</dbReference>
<dbReference type="RefSeq" id="WP_116570211.1">
    <property type="nucleotide sequence ID" value="NZ_QDGZ01000001.1"/>
</dbReference>
<evidence type="ECO:0000256" key="5">
    <source>
        <dbReference type="ARBA" id="ARBA00022989"/>
    </source>
</evidence>
<evidence type="ECO:0000256" key="7">
    <source>
        <dbReference type="RuleBase" id="RU363032"/>
    </source>
</evidence>
<organism evidence="9 10">
    <name type="scientific">Nocardioides gansuensis</name>
    <dbReference type="NCBI Taxonomy" id="2138300"/>
    <lineage>
        <taxon>Bacteria</taxon>
        <taxon>Bacillati</taxon>
        <taxon>Actinomycetota</taxon>
        <taxon>Actinomycetes</taxon>
        <taxon>Propionibacteriales</taxon>
        <taxon>Nocardioidaceae</taxon>
        <taxon>Nocardioides</taxon>
    </lineage>
</organism>
<dbReference type="PANTHER" id="PTHR43227:SF8">
    <property type="entry name" value="DIACETYLCHITOBIOSE UPTAKE SYSTEM PERMEASE PROTEIN DASB"/>
    <property type="match status" value="1"/>
</dbReference>
<name>A0A2T8FED4_9ACTN</name>